<evidence type="ECO:0000313" key="2">
    <source>
        <dbReference type="EMBL" id="SET00341.1"/>
    </source>
</evidence>
<dbReference type="Gene3D" id="3.40.50.300">
    <property type="entry name" value="P-loop containing nucleotide triphosphate hydrolases"/>
    <property type="match status" value="1"/>
</dbReference>
<reference evidence="2 3" key="1">
    <citation type="submission" date="2016-10" db="EMBL/GenBank/DDBJ databases">
        <authorList>
            <person name="de Groot N.N."/>
        </authorList>
    </citation>
    <scope>NUCLEOTIDE SEQUENCE [LARGE SCALE GENOMIC DNA]</scope>
    <source>
        <strain evidence="2 3">DSM 1801</strain>
    </source>
</reference>
<dbReference type="EMBL" id="FOHN01000006">
    <property type="protein sequence ID" value="SET00341.1"/>
    <property type="molecule type" value="Genomic_DNA"/>
</dbReference>
<sequence length="452" mass="52642">MKFEFGSLGPIEHGEVDLGKLTVFCGKNNTGKTYVSYLIYGFNYYLSRAIEKEYLLEQLYEISEDELTINLGELYQNKDRIIGNLIEKYMKCIPNFFKVNKEFFDGFQLKVSAEEKIDDERNSEIKEWIIDLLNQRKEVENIYEEGKNIKGRFTKNVNAMQKDRIIFVAILFAVYVEQFSEAFIPAYMLPAERNGLSMFYKELNVNRNNVLFDLSGQDGIETIEKNIAKYPLPISEYINLLNSMDNIETNDISYANMAATLEDCIVKGKFDIEKNGNIRFIMDEDLKLDFHLSSSTAKSLFGLDYLLRNKLKKGCILIIDEPEQNLHPDNQRYIARLLCKLANAGVNVIISTHSDYIVREINNLIILANRFKGYEKLMKEYGYEEEELIAKENVKGYIFQEHMIDEVEVDGEGMKMDVFDQVINKMNEASDDIYYTYREVCDDDEQDSDREI</sequence>
<dbReference type="STRING" id="29364.SAMN04487772_106127"/>
<dbReference type="SUPFAM" id="SSF52540">
    <property type="entry name" value="P-loop containing nucleoside triphosphate hydrolases"/>
    <property type="match status" value="1"/>
</dbReference>
<dbReference type="Proteomes" id="UP000199800">
    <property type="component" value="Unassembled WGS sequence"/>
</dbReference>
<evidence type="ECO:0000259" key="1">
    <source>
        <dbReference type="Pfam" id="PF13175"/>
    </source>
</evidence>
<accession>A0A1I0B1J4</accession>
<dbReference type="RefSeq" id="WP_177180658.1">
    <property type="nucleotide sequence ID" value="NZ_FOHN01000006.1"/>
</dbReference>
<dbReference type="AlphaFoldDB" id="A0A1I0B1J4"/>
<feature type="domain" description="Endonuclease GajA/Old nuclease/RecF-like AAA" evidence="1">
    <location>
        <begin position="11"/>
        <end position="358"/>
    </location>
</feature>
<protein>
    <submittedName>
        <fullName evidence="2">Predicted ATPase</fullName>
    </submittedName>
</protein>
<dbReference type="InterPro" id="IPR041685">
    <property type="entry name" value="AAA_GajA/Old/RecF-like"/>
</dbReference>
<dbReference type="InterPro" id="IPR027417">
    <property type="entry name" value="P-loop_NTPase"/>
</dbReference>
<gene>
    <name evidence="2" type="ORF">SAMN04487772_106127</name>
</gene>
<dbReference type="InterPro" id="IPR051396">
    <property type="entry name" value="Bact_Antivir_Def_Nuclease"/>
</dbReference>
<organism evidence="2 3">
    <name type="scientific">[Clostridium] polysaccharolyticum</name>
    <dbReference type="NCBI Taxonomy" id="29364"/>
    <lineage>
        <taxon>Bacteria</taxon>
        <taxon>Bacillati</taxon>
        <taxon>Bacillota</taxon>
        <taxon>Clostridia</taxon>
        <taxon>Lachnospirales</taxon>
        <taxon>Lachnospiraceae</taxon>
    </lineage>
</organism>
<proteinExistence type="predicted"/>
<dbReference type="Pfam" id="PF13175">
    <property type="entry name" value="AAA_15"/>
    <property type="match status" value="1"/>
</dbReference>
<evidence type="ECO:0000313" key="3">
    <source>
        <dbReference type="Proteomes" id="UP000199800"/>
    </source>
</evidence>
<dbReference type="PANTHER" id="PTHR43581">
    <property type="entry name" value="ATP/GTP PHOSPHATASE"/>
    <property type="match status" value="1"/>
</dbReference>
<keyword evidence="3" id="KW-1185">Reference proteome</keyword>
<dbReference type="PANTHER" id="PTHR43581:SF4">
    <property type="entry name" value="ATP_GTP PHOSPHATASE"/>
    <property type="match status" value="1"/>
</dbReference>
<name>A0A1I0B1J4_9FIRM</name>